<evidence type="ECO:0000313" key="3">
    <source>
        <dbReference type="Proteomes" id="UP000001396"/>
    </source>
</evidence>
<reference evidence="2 3" key="1">
    <citation type="journal article" date="2011" name="Genome Res.">
        <title>Phylogeny-wide analysis of social amoeba genomes highlights ancient origins for complex intercellular communication.</title>
        <authorList>
            <person name="Heidel A.J."/>
            <person name="Lawal H.M."/>
            <person name="Felder M."/>
            <person name="Schilde C."/>
            <person name="Helps N.R."/>
            <person name="Tunggal B."/>
            <person name="Rivero F."/>
            <person name="John U."/>
            <person name="Schleicher M."/>
            <person name="Eichinger L."/>
            <person name="Platzer M."/>
            <person name="Noegel A.A."/>
            <person name="Schaap P."/>
            <person name="Gloeckner G."/>
        </authorList>
    </citation>
    <scope>NUCLEOTIDE SEQUENCE [LARGE SCALE GENOMIC DNA]</scope>
    <source>
        <strain evidence="3">ATCC 26659 / Pp 5 / PN500</strain>
    </source>
</reference>
<sequence>MAQQSLKVKKNTSNKQTKQSKVGINKKSKSKSPLEIAKKKISKKLEINIANKIESEMKARVTKNNGKLSVLKSEQPKQKRVKKNH</sequence>
<dbReference type="Proteomes" id="UP000001396">
    <property type="component" value="Unassembled WGS sequence"/>
</dbReference>
<dbReference type="OMA" id="IESEMQM"/>
<name>D3AY62_HETP5</name>
<dbReference type="Pfam" id="PF09495">
    <property type="entry name" value="DUF2462"/>
    <property type="match status" value="1"/>
</dbReference>
<feature type="region of interest" description="Disordered" evidence="1">
    <location>
        <begin position="60"/>
        <end position="85"/>
    </location>
</feature>
<feature type="region of interest" description="Disordered" evidence="1">
    <location>
        <begin position="1"/>
        <end position="37"/>
    </location>
</feature>
<dbReference type="GeneID" id="31356651"/>
<dbReference type="InterPro" id="IPR019034">
    <property type="entry name" value="UPF0390"/>
</dbReference>
<dbReference type="InParanoid" id="D3AY62"/>
<dbReference type="RefSeq" id="XP_020437995.1">
    <property type="nucleotide sequence ID" value="XM_020572137.1"/>
</dbReference>
<comment type="caution">
    <text evidence="2">The sequence shown here is derived from an EMBL/GenBank/DDBJ whole genome shotgun (WGS) entry which is preliminary data.</text>
</comment>
<proteinExistence type="predicted"/>
<organism evidence="2 3">
    <name type="scientific">Heterostelium pallidum (strain ATCC 26659 / Pp 5 / PN500)</name>
    <name type="common">Cellular slime mold</name>
    <name type="synonym">Polysphondylium pallidum</name>
    <dbReference type="NCBI Taxonomy" id="670386"/>
    <lineage>
        <taxon>Eukaryota</taxon>
        <taxon>Amoebozoa</taxon>
        <taxon>Evosea</taxon>
        <taxon>Eumycetozoa</taxon>
        <taxon>Dictyostelia</taxon>
        <taxon>Acytosteliales</taxon>
        <taxon>Acytosteliaceae</taxon>
        <taxon>Heterostelium</taxon>
    </lineage>
</organism>
<dbReference type="EMBL" id="ADBJ01000004">
    <property type="protein sequence ID" value="EFA85889.1"/>
    <property type="molecule type" value="Genomic_DNA"/>
</dbReference>
<protein>
    <submittedName>
        <fullName evidence="2">Uncharacterized protein</fullName>
    </submittedName>
</protein>
<evidence type="ECO:0000313" key="2">
    <source>
        <dbReference type="EMBL" id="EFA85889.1"/>
    </source>
</evidence>
<feature type="compositionally biased region" description="Polar residues" evidence="1">
    <location>
        <begin position="13"/>
        <end position="22"/>
    </location>
</feature>
<dbReference type="AlphaFoldDB" id="D3AY62"/>
<keyword evidence="3" id="KW-1185">Reference proteome</keyword>
<evidence type="ECO:0000256" key="1">
    <source>
        <dbReference type="SAM" id="MobiDB-lite"/>
    </source>
</evidence>
<accession>D3AY62</accession>
<gene>
    <name evidence="2" type="ORF">PPL_01121</name>
</gene>